<proteinExistence type="predicted"/>
<accession>A0A4R4P1F4</accession>
<name>A0A4R4P1F4_9ACTN</name>
<organism evidence="2 3">
    <name type="scientific">Kribbella albertanoniae</name>
    <dbReference type="NCBI Taxonomy" id="1266829"/>
    <lineage>
        <taxon>Bacteria</taxon>
        <taxon>Bacillati</taxon>
        <taxon>Actinomycetota</taxon>
        <taxon>Actinomycetes</taxon>
        <taxon>Propionibacteriales</taxon>
        <taxon>Kribbellaceae</taxon>
        <taxon>Kribbella</taxon>
    </lineage>
</organism>
<dbReference type="Proteomes" id="UP000295075">
    <property type="component" value="Unassembled WGS sequence"/>
</dbReference>
<feature type="region of interest" description="Disordered" evidence="1">
    <location>
        <begin position="1"/>
        <end position="45"/>
    </location>
</feature>
<evidence type="ECO:0000256" key="1">
    <source>
        <dbReference type="SAM" id="MobiDB-lite"/>
    </source>
</evidence>
<gene>
    <name evidence="2" type="ORF">E1261_43045</name>
</gene>
<evidence type="ECO:0000313" key="3">
    <source>
        <dbReference type="Proteomes" id="UP000295075"/>
    </source>
</evidence>
<dbReference type="AlphaFoldDB" id="A0A4R4P1F4"/>
<dbReference type="EMBL" id="SMKA01000414">
    <property type="protein sequence ID" value="TDC14430.1"/>
    <property type="molecule type" value="Genomic_DNA"/>
</dbReference>
<keyword evidence="3" id="KW-1185">Reference proteome</keyword>
<protein>
    <submittedName>
        <fullName evidence="2">Uncharacterized protein</fullName>
    </submittedName>
</protein>
<comment type="caution">
    <text evidence="2">The sequence shown here is derived from an EMBL/GenBank/DDBJ whole genome shotgun (WGS) entry which is preliminary data.</text>
</comment>
<evidence type="ECO:0000313" key="2">
    <source>
        <dbReference type="EMBL" id="TDC14430.1"/>
    </source>
</evidence>
<reference evidence="2 3" key="1">
    <citation type="submission" date="2019-03" db="EMBL/GenBank/DDBJ databases">
        <title>Draft genome sequences of novel Actinobacteria.</title>
        <authorList>
            <person name="Sahin N."/>
            <person name="Ay H."/>
            <person name="Saygin H."/>
        </authorList>
    </citation>
    <scope>NUCLEOTIDE SEQUENCE [LARGE SCALE GENOMIC DNA]</scope>
    <source>
        <strain evidence="2 3">JCM 30547</strain>
    </source>
</reference>
<sequence length="75" mass="6517">MARTGLHGDGGGRAGADRGGGAGAGSAGAAGAGRAGGGARAGAGGDAVVGGELQCRAAVCDHAARARADGCGAAG</sequence>
<feature type="compositionally biased region" description="Gly residues" evidence="1">
    <location>
        <begin position="7"/>
        <end position="45"/>
    </location>
</feature>